<proteinExistence type="predicted"/>
<keyword evidence="2" id="KW-1185">Reference proteome</keyword>
<dbReference type="RefSeq" id="WP_327775304.1">
    <property type="nucleotide sequence ID" value="NZ_JAYXUG010000013.1"/>
</dbReference>
<evidence type="ECO:0000313" key="1">
    <source>
        <dbReference type="EMBL" id="MEC6833004.1"/>
    </source>
</evidence>
<accession>A0ABU6LBJ6</accession>
<gene>
    <name evidence="1" type="ORF">VXS06_14650</name>
</gene>
<sequence length="77" mass="8433">MIMEDGQMTLLKMKDVFDGDVVNDGDTLIATGYGVLADFSGYKREARYVAHAVNTHDLLIDKLAALTEENAALKSKI</sequence>
<dbReference type="Proteomes" id="UP001306119">
    <property type="component" value="Unassembled WGS sequence"/>
</dbReference>
<organism evidence="1 2">
    <name type="scientific">Photobacterium toruni</name>
    <dbReference type="NCBI Taxonomy" id="1935446"/>
    <lineage>
        <taxon>Bacteria</taxon>
        <taxon>Pseudomonadati</taxon>
        <taxon>Pseudomonadota</taxon>
        <taxon>Gammaproteobacteria</taxon>
        <taxon>Vibrionales</taxon>
        <taxon>Vibrionaceae</taxon>
        <taxon>Photobacterium</taxon>
    </lineage>
</organism>
<evidence type="ECO:0000313" key="2">
    <source>
        <dbReference type="Proteomes" id="UP001306119"/>
    </source>
</evidence>
<reference evidence="1 2" key="1">
    <citation type="submission" date="2024-01" db="EMBL/GenBank/DDBJ databases">
        <title>Active colonisers of the gastrointestinal tract of Atlantic salmon farmed in a warm water region.</title>
        <authorList>
            <person name="Bowman J.P."/>
        </authorList>
    </citation>
    <scope>NUCLEOTIDE SEQUENCE [LARGE SCALE GENOMIC DNA]</scope>
    <source>
        <strain evidence="1 2">S3MW1</strain>
    </source>
</reference>
<dbReference type="EMBL" id="JAYXUG010000013">
    <property type="protein sequence ID" value="MEC6833004.1"/>
    <property type="molecule type" value="Genomic_DNA"/>
</dbReference>
<comment type="caution">
    <text evidence="1">The sequence shown here is derived from an EMBL/GenBank/DDBJ whole genome shotgun (WGS) entry which is preliminary data.</text>
</comment>
<name>A0ABU6LBJ6_9GAMM</name>
<protein>
    <submittedName>
        <fullName evidence="1">Uncharacterized protein</fullName>
    </submittedName>
</protein>